<dbReference type="GeneTree" id="ENSGT00390000003582"/>
<evidence type="ECO:0000256" key="1">
    <source>
        <dbReference type="ARBA" id="ARBA00004273"/>
    </source>
</evidence>
<keyword evidence="4" id="KW-0138">CF(0)</keyword>
<accession>A0A8C4QII0</accession>
<name>A0A8C4QII0_EPTBU</name>
<dbReference type="GO" id="GO:0015986">
    <property type="term" value="P:proton motive force-driven ATP synthesis"/>
    <property type="evidence" value="ECO:0007669"/>
    <property type="project" value="UniProtKB-UniRule"/>
</dbReference>
<evidence type="ECO:0000256" key="6">
    <source>
        <dbReference type="ARBA" id="ARBA00022792"/>
    </source>
</evidence>
<reference evidence="11" key="1">
    <citation type="submission" date="2025-05" db="UniProtKB">
        <authorList>
            <consortium name="Ensembl"/>
        </authorList>
    </citation>
    <scope>IDENTIFICATION</scope>
</reference>
<evidence type="ECO:0000256" key="2">
    <source>
        <dbReference type="ARBA" id="ARBA00006842"/>
    </source>
</evidence>
<dbReference type="Proteomes" id="UP000694388">
    <property type="component" value="Unplaced"/>
</dbReference>
<evidence type="ECO:0000256" key="9">
    <source>
        <dbReference type="ARBA" id="ARBA00023136"/>
    </source>
</evidence>
<dbReference type="Ensembl" id="ENSEBUT00000016580.1">
    <property type="protein sequence ID" value="ENSEBUP00000016004.1"/>
    <property type="gene ID" value="ENSEBUG00000010066.1"/>
</dbReference>
<dbReference type="OMA" id="VSKGRWA"/>
<evidence type="ECO:0000313" key="12">
    <source>
        <dbReference type="Proteomes" id="UP000694388"/>
    </source>
</evidence>
<keyword evidence="9 10" id="KW-0472">Membrane</keyword>
<evidence type="ECO:0000256" key="3">
    <source>
        <dbReference type="ARBA" id="ARBA00022448"/>
    </source>
</evidence>
<comment type="subcellular location">
    <subcellularLocation>
        <location evidence="1 10">Mitochondrion inner membrane</location>
    </subcellularLocation>
</comment>
<evidence type="ECO:0000313" key="11">
    <source>
        <dbReference type="Ensembl" id="ENSEBUP00000015998.1"/>
    </source>
</evidence>
<dbReference type="SUPFAM" id="SSF161065">
    <property type="entry name" value="ATP synthase D chain-like"/>
    <property type="match status" value="1"/>
</dbReference>
<evidence type="ECO:0000256" key="5">
    <source>
        <dbReference type="ARBA" id="ARBA00022781"/>
    </source>
</evidence>
<dbReference type="PIRSF" id="PIRSF005514">
    <property type="entry name" value="ATPase_F0_D_mt"/>
    <property type="match status" value="1"/>
</dbReference>
<evidence type="ECO:0000256" key="10">
    <source>
        <dbReference type="PIRNR" id="PIRNR005514"/>
    </source>
</evidence>
<proteinExistence type="inferred from homology"/>
<evidence type="ECO:0000256" key="4">
    <source>
        <dbReference type="ARBA" id="ARBA00022547"/>
    </source>
</evidence>
<dbReference type="GO" id="GO:0015078">
    <property type="term" value="F:proton transmembrane transporter activity"/>
    <property type="evidence" value="ECO:0007669"/>
    <property type="project" value="InterPro"/>
</dbReference>
<protein>
    <recommendedName>
        <fullName evidence="10">ATP synthase subunit d, mitochondrial</fullName>
    </recommendedName>
</protein>
<sequence length="161" mass="18730">MAAKRLALRSIDWIAFSDRVPQNQRLMFNALKKQSDDISAKLAALPEKTPTIDWAYYRKHVPQTAMVNDFEKKFMALKIPQPEDTQTSKINAQEKESEHSALKYIAASNAIIAEFEQQLQQYKTMIPFEEMTVEDVNQAFPETRLDKEKNKYWPFQSISNL</sequence>
<keyword evidence="12" id="KW-1185">Reference proteome</keyword>
<dbReference type="PANTHER" id="PTHR12700">
    <property type="entry name" value="ATP SYNTHASE SUBUNIT D, MITOCHONDRIAL"/>
    <property type="match status" value="1"/>
</dbReference>
<keyword evidence="8 10" id="KW-0496">Mitochondrion</keyword>
<organism evidence="11 12">
    <name type="scientific">Eptatretus burgeri</name>
    <name type="common">Inshore hagfish</name>
    <dbReference type="NCBI Taxonomy" id="7764"/>
    <lineage>
        <taxon>Eukaryota</taxon>
        <taxon>Metazoa</taxon>
        <taxon>Chordata</taxon>
        <taxon>Craniata</taxon>
        <taxon>Vertebrata</taxon>
        <taxon>Cyclostomata</taxon>
        <taxon>Myxini</taxon>
        <taxon>Myxiniformes</taxon>
        <taxon>Myxinidae</taxon>
        <taxon>Eptatretinae</taxon>
        <taxon>Eptatretus</taxon>
    </lineage>
</organism>
<evidence type="ECO:0000256" key="7">
    <source>
        <dbReference type="ARBA" id="ARBA00023065"/>
    </source>
</evidence>
<dbReference type="GO" id="GO:0045259">
    <property type="term" value="C:proton-transporting ATP synthase complex"/>
    <property type="evidence" value="ECO:0007669"/>
    <property type="project" value="UniProtKB-KW"/>
</dbReference>
<comment type="function">
    <text evidence="10">Mitochondrial membrane ATP synthase (F(1)F(0) ATP synthase or Complex V) produces ATP from ADP in the presence of a proton gradient across the membrane which is generated by electron transport complexes of the respiratory chain. F-type ATPases consist of two structural domains, F(1) - containing the extramembraneous catalytic core, and F(0) - containing the membrane proton channel, linked together by a central stalk and a peripheral stalk. During catalysis, ATP synthesis in the catalytic domain of F(1) is coupled via a rotary mechanism of the central stalk subunits to proton translocation.</text>
</comment>
<dbReference type="GO" id="GO:0005743">
    <property type="term" value="C:mitochondrial inner membrane"/>
    <property type="evidence" value="ECO:0007669"/>
    <property type="project" value="UniProtKB-SubCell"/>
</dbReference>
<dbReference type="Gene3D" id="6.10.280.70">
    <property type="match status" value="1"/>
</dbReference>
<dbReference type="AlphaFoldDB" id="A0A8C4QII0"/>
<keyword evidence="3 10" id="KW-0813">Transport</keyword>
<comment type="similarity">
    <text evidence="2 10">Belongs to the ATPase d subunit family.</text>
</comment>
<dbReference type="InterPro" id="IPR008689">
    <property type="entry name" value="ATP_synth_F0_dsu_mt"/>
</dbReference>
<dbReference type="Ensembl" id="ENSEBUT00000016575.1">
    <property type="protein sequence ID" value="ENSEBUP00000015998.1"/>
    <property type="gene ID" value="ENSEBUG00000010066.1"/>
</dbReference>
<dbReference type="InterPro" id="IPR036228">
    <property type="entry name" value="ATP_synth_F0_dsu_sf_mt"/>
</dbReference>
<evidence type="ECO:0000256" key="8">
    <source>
        <dbReference type="ARBA" id="ARBA00023128"/>
    </source>
</evidence>
<keyword evidence="6 10" id="KW-0999">Mitochondrion inner membrane</keyword>
<keyword evidence="5 10" id="KW-0375">Hydrogen ion transport</keyword>
<dbReference type="Pfam" id="PF05873">
    <property type="entry name" value="Mt_ATP-synt_D"/>
    <property type="match status" value="1"/>
</dbReference>
<keyword evidence="7 10" id="KW-0406">Ion transport</keyword>